<dbReference type="EMBL" id="QAYE01000017">
    <property type="protein sequence ID" value="PTW43618.1"/>
    <property type="molecule type" value="Genomic_DNA"/>
</dbReference>
<dbReference type="GeneID" id="91007818"/>
<gene>
    <name evidence="1" type="ORF">C8J25_11718</name>
</gene>
<evidence type="ECO:0000313" key="1">
    <source>
        <dbReference type="EMBL" id="PTW43618.1"/>
    </source>
</evidence>
<reference evidence="1 2" key="1">
    <citation type="submission" date="2018-04" db="EMBL/GenBank/DDBJ databases">
        <title>Genomic Encyclopedia of Type Strains, Phase III (KMG-III): the genomes of soil and plant-associated and newly described type strains.</title>
        <authorList>
            <person name="Whitman W."/>
        </authorList>
    </citation>
    <scope>NUCLEOTIDE SEQUENCE [LARGE SCALE GENOMIC DNA]</scope>
    <source>
        <strain evidence="1 2">MA-olki</strain>
    </source>
</reference>
<dbReference type="RefSeq" id="WP_167397779.1">
    <property type="nucleotide sequence ID" value="NZ_QAYE01000017.1"/>
</dbReference>
<name>A0A2T5TWI3_9SPHN</name>
<accession>A0A2T5TWI3</accession>
<comment type="caution">
    <text evidence="1">The sequence shown here is derived from an EMBL/GenBank/DDBJ whole genome shotgun (WGS) entry which is preliminary data.</text>
</comment>
<organism evidence="1 2">
    <name type="scientific">Sphingomonas faeni</name>
    <dbReference type="NCBI Taxonomy" id="185950"/>
    <lineage>
        <taxon>Bacteria</taxon>
        <taxon>Pseudomonadati</taxon>
        <taxon>Pseudomonadota</taxon>
        <taxon>Alphaproteobacteria</taxon>
        <taxon>Sphingomonadales</taxon>
        <taxon>Sphingomonadaceae</taxon>
        <taxon>Sphingomonas</taxon>
    </lineage>
</organism>
<sequence length="174" mass="18621">MIPLLKPANTLPGALHYYVAAELLKNLSIITSWPGGGMPADTVILPAARVILSFTCVTGPMFRNKVHDLACDSAIDVILLRCCLTPGDILPVTADVTLAGGGLAPFDMHDLSLYRHLDRKLWLVPEAFGGAIRLGHGGAELCLVPPYETLVERADGIYRSASELAALLYPSKTN</sequence>
<evidence type="ECO:0000313" key="2">
    <source>
        <dbReference type="Proteomes" id="UP000244013"/>
    </source>
</evidence>
<dbReference type="AlphaFoldDB" id="A0A2T5TWI3"/>
<dbReference type="Proteomes" id="UP000244013">
    <property type="component" value="Unassembled WGS sequence"/>
</dbReference>
<proteinExistence type="predicted"/>
<protein>
    <submittedName>
        <fullName evidence="1">Uncharacterized protein</fullName>
    </submittedName>
</protein>